<dbReference type="EMBL" id="OOIL02000416">
    <property type="protein sequence ID" value="VFQ64608.1"/>
    <property type="molecule type" value="Genomic_DNA"/>
</dbReference>
<dbReference type="PANTHER" id="PTHR33926">
    <property type="entry name" value="PROTEIN TIC 22, CHLOROPLASTIC"/>
    <property type="match status" value="1"/>
</dbReference>
<evidence type="ECO:0008006" key="7">
    <source>
        <dbReference type="Google" id="ProtNLM"/>
    </source>
</evidence>
<keyword evidence="3" id="KW-0934">Plastid</keyword>
<name>A0A484KID2_9ASTE</name>
<evidence type="ECO:0000313" key="6">
    <source>
        <dbReference type="Proteomes" id="UP000595140"/>
    </source>
</evidence>
<gene>
    <name evidence="5" type="ORF">CCAM_LOCUS6384</name>
</gene>
<proteinExistence type="predicted"/>
<keyword evidence="6" id="KW-1185">Reference proteome</keyword>
<evidence type="ECO:0000256" key="2">
    <source>
        <dbReference type="ARBA" id="ARBA00022528"/>
    </source>
</evidence>
<keyword evidence="2" id="KW-0150">Chloroplast</keyword>
<accession>A0A484KID2</accession>
<evidence type="ECO:0000256" key="3">
    <source>
        <dbReference type="ARBA" id="ARBA00022640"/>
    </source>
</evidence>
<feature type="compositionally biased region" description="Low complexity" evidence="4">
    <location>
        <begin position="69"/>
        <end position="81"/>
    </location>
</feature>
<organism evidence="5 6">
    <name type="scientific">Cuscuta campestris</name>
    <dbReference type="NCBI Taxonomy" id="132261"/>
    <lineage>
        <taxon>Eukaryota</taxon>
        <taxon>Viridiplantae</taxon>
        <taxon>Streptophyta</taxon>
        <taxon>Embryophyta</taxon>
        <taxon>Tracheophyta</taxon>
        <taxon>Spermatophyta</taxon>
        <taxon>Magnoliopsida</taxon>
        <taxon>eudicotyledons</taxon>
        <taxon>Gunneridae</taxon>
        <taxon>Pentapetalae</taxon>
        <taxon>asterids</taxon>
        <taxon>lamiids</taxon>
        <taxon>Solanales</taxon>
        <taxon>Convolvulaceae</taxon>
        <taxon>Cuscuteae</taxon>
        <taxon>Cuscuta</taxon>
        <taxon>Cuscuta subgen. Grammica</taxon>
        <taxon>Cuscuta sect. Cleistogrammica</taxon>
    </lineage>
</organism>
<protein>
    <recommendedName>
        <fullName evidence="7">Protein TIC 22-like, chloroplastic</fullName>
    </recommendedName>
</protein>
<dbReference type="Gene3D" id="3.40.1350.100">
    <property type="match status" value="1"/>
</dbReference>
<feature type="region of interest" description="Disordered" evidence="4">
    <location>
        <begin position="1"/>
        <end position="26"/>
    </location>
</feature>
<dbReference type="Proteomes" id="UP000595140">
    <property type="component" value="Unassembled WGS sequence"/>
</dbReference>
<dbReference type="InterPro" id="IPR007378">
    <property type="entry name" value="Tic22-like"/>
</dbReference>
<evidence type="ECO:0000256" key="4">
    <source>
        <dbReference type="SAM" id="MobiDB-lite"/>
    </source>
</evidence>
<sequence>MNFFQQKPPPSPPPLNNSSSPPPPLHEFVQQAFSSLQTNVSNFFQNALQQPPFHPRESPALARASSLVSSPNGSASISSATTGGGGSREGIRSSPTTSIRERFTGVPLYALSNPIQEFVLVSAGNGKTSLGLFCLGEADAASILHQLKSIDPSMHKDYRVVPVALNEVRKRSGISDTTFPGVPVFQSNSLVLRKENTRYRPFFFRKEDLEKSLSRASREQNILNPALKGDIQVDVLEDIIQGMKDSSTSAWNDVVFIPPGFDVSMNPPRR</sequence>
<comment type="subcellular location">
    <subcellularLocation>
        <location evidence="1">Plastid</location>
        <location evidence="1">Chloroplast</location>
    </subcellularLocation>
</comment>
<evidence type="ECO:0000256" key="1">
    <source>
        <dbReference type="ARBA" id="ARBA00004229"/>
    </source>
</evidence>
<dbReference type="GO" id="GO:0015031">
    <property type="term" value="P:protein transport"/>
    <property type="evidence" value="ECO:0007669"/>
    <property type="project" value="InterPro"/>
</dbReference>
<dbReference type="OrthoDB" id="196308at2759"/>
<dbReference type="GO" id="GO:0009507">
    <property type="term" value="C:chloroplast"/>
    <property type="evidence" value="ECO:0007669"/>
    <property type="project" value="UniProtKB-SubCell"/>
</dbReference>
<feature type="region of interest" description="Disordered" evidence="4">
    <location>
        <begin position="49"/>
        <end position="97"/>
    </location>
</feature>
<dbReference type="AlphaFoldDB" id="A0A484KID2"/>
<dbReference type="PANTHER" id="PTHR33926:SF1">
    <property type="entry name" value="PROTEIN TIC 22-LIKE, CHLOROPLASTIC"/>
    <property type="match status" value="1"/>
</dbReference>
<evidence type="ECO:0000313" key="5">
    <source>
        <dbReference type="EMBL" id="VFQ64608.1"/>
    </source>
</evidence>
<dbReference type="Pfam" id="PF04278">
    <property type="entry name" value="Tic22"/>
    <property type="match status" value="2"/>
</dbReference>
<feature type="compositionally biased region" description="Pro residues" evidence="4">
    <location>
        <begin position="7"/>
        <end position="25"/>
    </location>
</feature>
<reference evidence="5 6" key="1">
    <citation type="submission" date="2018-04" db="EMBL/GenBank/DDBJ databases">
        <authorList>
            <person name="Vogel A."/>
        </authorList>
    </citation>
    <scope>NUCLEOTIDE SEQUENCE [LARGE SCALE GENOMIC DNA]</scope>
</reference>